<dbReference type="EMBL" id="FUWU01000040">
    <property type="protein sequence ID" value="SJZ96597.1"/>
    <property type="molecule type" value="Genomic_DNA"/>
</dbReference>
<feature type="compositionally biased region" description="Polar residues" evidence="1">
    <location>
        <begin position="1"/>
        <end position="20"/>
    </location>
</feature>
<dbReference type="Proteomes" id="UP000190449">
    <property type="component" value="Unassembled WGS sequence"/>
</dbReference>
<name>A0A1T4PZ60_9BACT</name>
<reference evidence="2 3" key="1">
    <citation type="submission" date="2017-02" db="EMBL/GenBank/DDBJ databases">
        <authorList>
            <person name="Peterson S.W."/>
        </authorList>
    </citation>
    <scope>NUCLEOTIDE SEQUENCE [LARGE SCALE GENOMIC DNA]</scope>
    <source>
        <strain evidence="2 3">ATCC 43854</strain>
    </source>
</reference>
<evidence type="ECO:0000256" key="1">
    <source>
        <dbReference type="SAM" id="MobiDB-lite"/>
    </source>
</evidence>
<gene>
    <name evidence="2" type="ORF">SAMN02745108_02098</name>
</gene>
<evidence type="ECO:0000313" key="2">
    <source>
        <dbReference type="EMBL" id="SJZ96597.1"/>
    </source>
</evidence>
<feature type="non-terminal residue" evidence="2">
    <location>
        <position position="106"/>
    </location>
</feature>
<protein>
    <submittedName>
        <fullName evidence="2">Uncharacterized protein</fullName>
    </submittedName>
</protein>
<sequence>MRSSNTGLCHGTSGSPQESIESLEYGAKVQEIENRLKEEFGHSKYPKEVLSNLGNTERFTEGAIKHIFEGEVNDKGKAVGYHYEGVENAKGHITPGTRSPSDKHGV</sequence>
<evidence type="ECO:0000313" key="3">
    <source>
        <dbReference type="Proteomes" id="UP000190449"/>
    </source>
</evidence>
<dbReference type="AlphaFoldDB" id="A0A1T4PZ60"/>
<feature type="region of interest" description="Disordered" evidence="1">
    <location>
        <begin position="1"/>
        <end position="23"/>
    </location>
</feature>
<proteinExistence type="predicted"/>
<accession>A0A1T4PZ60</accession>
<organism evidence="2 3">
    <name type="scientific">Fibrobacter intestinalis</name>
    <dbReference type="NCBI Taxonomy" id="28122"/>
    <lineage>
        <taxon>Bacteria</taxon>
        <taxon>Pseudomonadati</taxon>
        <taxon>Fibrobacterota</taxon>
        <taxon>Fibrobacteria</taxon>
        <taxon>Fibrobacterales</taxon>
        <taxon>Fibrobacteraceae</taxon>
        <taxon>Fibrobacter</taxon>
    </lineage>
</organism>